<comment type="cofactor">
    <cofactor evidence="1">
        <name>Mg(2+)</name>
        <dbReference type="ChEBI" id="CHEBI:18420"/>
    </cofactor>
</comment>
<evidence type="ECO:0000256" key="4">
    <source>
        <dbReference type="ARBA" id="ARBA00023239"/>
    </source>
</evidence>
<dbReference type="GO" id="GO:0009686">
    <property type="term" value="P:gibberellin biosynthetic process"/>
    <property type="evidence" value="ECO:0007669"/>
    <property type="project" value="TreeGrafter"/>
</dbReference>
<dbReference type="GO" id="GO:0000287">
    <property type="term" value="F:magnesium ion binding"/>
    <property type="evidence" value="ECO:0007669"/>
    <property type="project" value="InterPro"/>
</dbReference>
<sequence length="115" mass="12930">MHASAKGSCMHLLKLDVTVLAATLFIPELSDARISWTKNAVLTTVVDDFFDVWSSEEEQVNLIQLVEKWDVDVNTVFCSEAVKIIYSAIQSTICEIGEKSVKWQGRNIKDNVIKI</sequence>
<evidence type="ECO:0000313" key="8">
    <source>
        <dbReference type="Proteomes" id="UP000236291"/>
    </source>
</evidence>
<feature type="non-terminal residue" evidence="7">
    <location>
        <position position="115"/>
    </location>
</feature>
<reference evidence="7 8" key="1">
    <citation type="journal article" date="2014" name="Am. J. Bot.">
        <title>Genome assembly and annotation for red clover (Trifolium pratense; Fabaceae).</title>
        <authorList>
            <person name="Istvanek J."/>
            <person name="Jaros M."/>
            <person name="Krenek A."/>
            <person name="Repkova J."/>
        </authorList>
    </citation>
    <scope>NUCLEOTIDE SEQUENCE [LARGE SCALE GENOMIC DNA]</scope>
    <source>
        <strain evidence="8">cv. Tatra</strain>
        <tissue evidence="7">Young leaves</tissue>
    </source>
</reference>
<dbReference type="SUPFAM" id="SSF48576">
    <property type="entry name" value="Terpenoid synthases"/>
    <property type="match status" value="1"/>
</dbReference>
<accession>A0A2K3MGB4</accession>
<keyword evidence="4" id="KW-0456">Lyase</keyword>
<feature type="signal peptide" evidence="5">
    <location>
        <begin position="1"/>
        <end position="32"/>
    </location>
</feature>
<keyword evidence="2" id="KW-0479">Metal-binding</keyword>
<keyword evidence="3" id="KW-0460">Magnesium</keyword>
<dbReference type="PANTHER" id="PTHR31739">
    <property type="entry name" value="ENT-COPALYL DIPHOSPHATE SYNTHASE, CHLOROPLASTIC"/>
    <property type="match status" value="1"/>
</dbReference>
<reference evidence="7 8" key="2">
    <citation type="journal article" date="2017" name="Front. Plant Sci.">
        <title>Gene Classification and Mining of Molecular Markers Useful in Red Clover (Trifolium pratense) Breeding.</title>
        <authorList>
            <person name="Istvanek J."/>
            <person name="Dluhosova J."/>
            <person name="Dluhos P."/>
            <person name="Patkova L."/>
            <person name="Nedelnik J."/>
            <person name="Repkova J."/>
        </authorList>
    </citation>
    <scope>NUCLEOTIDE SEQUENCE [LARGE SCALE GENOMIC DNA]</scope>
    <source>
        <strain evidence="8">cv. Tatra</strain>
        <tissue evidence="7">Young leaves</tissue>
    </source>
</reference>
<evidence type="ECO:0000313" key="7">
    <source>
        <dbReference type="EMBL" id="PNX89832.1"/>
    </source>
</evidence>
<dbReference type="PANTHER" id="PTHR31739:SF3">
    <property type="entry name" value="ENT-KAUR-16-ENE SYNTHASE, CHLOROPLASTIC"/>
    <property type="match status" value="1"/>
</dbReference>
<evidence type="ECO:0000256" key="5">
    <source>
        <dbReference type="SAM" id="SignalP"/>
    </source>
</evidence>
<dbReference type="Proteomes" id="UP000236291">
    <property type="component" value="Unassembled WGS sequence"/>
</dbReference>
<feature type="domain" description="Terpene synthase metal-binding" evidence="6">
    <location>
        <begin position="20"/>
        <end position="113"/>
    </location>
</feature>
<gene>
    <name evidence="7" type="ORF">L195_g045954</name>
</gene>
<dbReference type="GO" id="GO:0009507">
    <property type="term" value="C:chloroplast"/>
    <property type="evidence" value="ECO:0007669"/>
    <property type="project" value="TreeGrafter"/>
</dbReference>
<evidence type="ECO:0000256" key="2">
    <source>
        <dbReference type="ARBA" id="ARBA00022723"/>
    </source>
</evidence>
<feature type="chain" id="PRO_5014365853" evidence="5">
    <location>
        <begin position="33"/>
        <end position="115"/>
    </location>
</feature>
<dbReference type="EMBL" id="ASHM01061007">
    <property type="protein sequence ID" value="PNX89832.1"/>
    <property type="molecule type" value="Genomic_DNA"/>
</dbReference>
<organism evidence="7 8">
    <name type="scientific">Trifolium pratense</name>
    <name type="common">Red clover</name>
    <dbReference type="NCBI Taxonomy" id="57577"/>
    <lineage>
        <taxon>Eukaryota</taxon>
        <taxon>Viridiplantae</taxon>
        <taxon>Streptophyta</taxon>
        <taxon>Embryophyta</taxon>
        <taxon>Tracheophyta</taxon>
        <taxon>Spermatophyta</taxon>
        <taxon>Magnoliopsida</taxon>
        <taxon>eudicotyledons</taxon>
        <taxon>Gunneridae</taxon>
        <taxon>Pentapetalae</taxon>
        <taxon>rosids</taxon>
        <taxon>fabids</taxon>
        <taxon>Fabales</taxon>
        <taxon>Fabaceae</taxon>
        <taxon>Papilionoideae</taxon>
        <taxon>50 kb inversion clade</taxon>
        <taxon>NPAAA clade</taxon>
        <taxon>Hologalegina</taxon>
        <taxon>IRL clade</taxon>
        <taxon>Trifolieae</taxon>
        <taxon>Trifolium</taxon>
    </lineage>
</organism>
<protein>
    <submittedName>
        <fullName evidence="7">Ent-kaur-16-ene synthase chloroplastic-like</fullName>
    </submittedName>
</protein>
<evidence type="ECO:0000256" key="3">
    <source>
        <dbReference type="ARBA" id="ARBA00022842"/>
    </source>
</evidence>
<dbReference type="GO" id="GO:0010333">
    <property type="term" value="F:terpene synthase activity"/>
    <property type="evidence" value="ECO:0007669"/>
    <property type="project" value="InterPro"/>
</dbReference>
<name>A0A2K3MGB4_TRIPR</name>
<comment type="caution">
    <text evidence="7">The sequence shown here is derived from an EMBL/GenBank/DDBJ whole genome shotgun (WGS) entry which is preliminary data.</text>
</comment>
<dbReference type="InterPro" id="IPR008949">
    <property type="entry name" value="Isoprenoid_synthase_dom_sf"/>
</dbReference>
<proteinExistence type="predicted"/>
<dbReference type="ExpressionAtlas" id="A0A2K3MGB4">
    <property type="expression patterns" value="baseline"/>
</dbReference>
<evidence type="ECO:0000256" key="1">
    <source>
        <dbReference type="ARBA" id="ARBA00001946"/>
    </source>
</evidence>
<dbReference type="AlphaFoldDB" id="A0A2K3MGB4"/>
<dbReference type="Pfam" id="PF03936">
    <property type="entry name" value="Terpene_synth_C"/>
    <property type="match status" value="1"/>
</dbReference>
<dbReference type="Gene3D" id="1.10.600.10">
    <property type="entry name" value="Farnesyl Diphosphate Synthase"/>
    <property type="match status" value="1"/>
</dbReference>
<dbReference type="InterPro" id="IPR050148">
    <property type="entry name" value="Terpene_synthase-like"/>
</dbReference>
<dbReference type="STRING" id="57577.A0A2K3MGB4"/>
<dbReference type="InterPro" id="IPR005630">
    <property type="entry name" value="Terpene_synthase_metal-bd"/>
</dbReference>
<evidence type="ECO:0000259" key="6">
    <source>
        <dbReference type="Pfam" id="PF03936"/>
    </source>
</evidence>
<keyword evidence="5" id="KW-0732">Signal</keyword>